<evidence type="ECO:0000313" key="2">
    <source>
        <dbReference type="EMBL" id="MFK8973946.1"/>
    </source>
</evidence>
<dbReference type="InterPro" id="IPR011335">
    <property type="entry name" value="Restrct_endonuc-II-like"/>
</dbReference>
<comment type="caution">
    <text evidence="2">The sequence shown here is derived from an EMBL/GenBank/DDBJ whole genome shotgun (WGS) entry which is preliminary data.</text>
</comment>
<feature type="domain" description="Restriction endonuclease type IV Mrr" evidence="1">
    <location>
        <begin position="7"/>
        <end position="118"/>
    </location>
</feature>
<proteinExistence type="predicted"/>
<dbReference type="SUPFAM" id="SSF52980">
    <property type="entry name" value="Restriction endonuclease-like"/>
    <property type="match status" value="1"/>
</dbReference>
<evidence type="ECO:0000259" key="1">
    <source>
        <dbReference type="Pfam" id="PF04471"/>
    </source>
</evidence>
<dbReference type="InterPro" id="IPR007560">
    <property type="entry name" value="Restrct_endonuc_IV_Mrr"/>
</dbReference>
<keyword evidence="2" id="KW-0378">Hydrolase</keyword>
<dbReference type="Proteomes" id="UP001622968">
    <property type="component" value="Unassembled WGS sequence"/>
</dbReference>
<keyword evidence="2" id="KW-0255">Endonuclease</keyword>
<dbReference type="RefSeq" id="WP_060430327.1">
    <property type="nucleotide sequence ID" value="NZ_CP124750.1"/>
</dbReference>
<dbReference type="GeneID" id="301146842"/>
<name>A0ABW8QEM5_9GAMM</name>
<protein>
    <submittedName>
        <fullName evidence="2">Restriction endonuclease</fullName>
        <ecNumber evidence="2">3.1.21.-</ecNumber>
    </submittedName>
</protein>
<dbReference type="GO" id="GO:0004519">
    <property type="term" value="F:endonuclease activity"/>
    <property type="evidence" value="ECO:0007669"/>
    <property type="project" value="UniProtKB-KW"/>
</dbReference>
<keyword evidence="3" id="KW-1185">Reference proteome</keyword>
<evidence type="ECO:0000313" key="3">
    <source>
        <dbReference type="Proteomes" id="UP001622968"/>
    </source>
</evidence>
<dbReference type="EMBL" id="JBJHGH010000001">
    <property type="protein sequence ID" value="MFK8973946.1"/>
    <property type="molecule type" value="Genomic_DNA"/>
</dbReference>
<dbReference type="GO" id="GO:0016787">
    <property type="term" value="F:hydrolase activity"/>
    <property type="evidence" value="ECO:0007669"/>
    <property type="project" value="UniProtKB-KW"/>
</dbReference>
<keyword evidence="2" id="KW-0540">Nuclease</keyword>
<organism evidence="2 3">
    <name type="scientific">Serratia sarumanii</name>
    <dbReference type="NCBI Taxonomy" id="3020826"/>
    <lineage>
        <taxon>Bacteria</taxon>
        <taxon>Pseudomonadati</taxon>
        <taxon>Pseudomonadota</taxon>
        <taxon>Gammaproteobacteria</taxon>
        <taxon>Enterobacterales</taxon>
        <taxon>Yersiniaceae</taxon>
        <taxon>Serratia</taxon>
    </lineage>
</organism>
<dbReference type="Pfam" id="PF04471">
    <property type="entry name" value="Mrr_cat"/>
    <property type="match status" value="1"/>
</dbReference>
<dbReference type="EC" id="3.1.21.-" evidence="2"/>
<reference evidence="2 3" key="1">
    <citation type="submission" date="2024-11" db="EMBL/GenBank/DDBJ databases">
        <title>Draft genomes of five putative biosurfactant-producing Serratia sp. isolates from Laguna de Bay, Philippines.</title>
        <authorList>
            <person name="Lantican N."/>
            <person name="Barredo G.A."/>
            <person name="Rosana A."/>
            <person name="Siababa A.C."/>
            <person name="Montecillo A."/>
        </authorList>
    </citation>
    <scope>NUCLEOTIDE SEQUENCE [LARGE SCALE GENOMIC DNA]</scope>
    <source>
        <strain evidence="2 3">WS11a</strain>
    </source>
</reference>
<accession>A0ABW8QEM5</accession>
<sequence length="345" mass="39985">MNKIKPTWQLFENLVCRILEVNFFRVNKNNLRGSEGFDLLADFENQSWAIEVKYYRTARAQPSLIDVAANRIANNGVAAGVEKGMLVVSCVLSPELREALENRFSITFLDQADLRALCGPHPELAEELDALLEVNLNETLTPSLYRKDNRLIIRDIGLLESGRFEQRDSKGTKLCNELQSIKKGKASWSQYERKCEEILKYLFHNDLQGWHSQKRTDDGLNRYDYICRVRPITEFWKFVIEHLDSRYVLFEFKNYSGKIKQGQILTTEKYLLEKGLRRMAIIMTRSGAEENAVVMTQGAMREHGKLMLILNDEKVCEMLKMKERGDDPTDCLFEIADNFLLTLPR</sequence>
<gene>
    <name evidence="2" type="ORF">ACJBEI_01825</name>
</gene>